<accession>A0A9D1FQ55</accession>
<dbReference type="AlphaFoldDB" id="A0A9D1FQ55"/>
<gene>
    <name evidence="2" type="primary">tsaB</name>
    <name evidence="2" type="ORF">IAB51_12135</name>
</gene>
<organism evidence="2 3">
    <name type="scientific">Candidatus Merdivicinus excrementipullorum</name>
    <dbReference type="NCBI Taxonomy" id="2840867"/>
    <lineage>
        <taxon>Bacteria</taxon>
        <taxon>Bacillati</taxon>
        <taxon>Bacillota</taxon>
        <taxon>Clostridia</taxon>
        <taxon>Eubacteriales</taxon>
        <taxon>Oscillospiraceae</taxon>
        <taxon>Oscillospiraceae incertae sedis</taxon>
        <taxon>Candidatus Merdivicinus</taxon>
    </lineage>
</organism>
<evidence type="ECO:0000259" key="1">
    <source>
        <dbReference type="Pfam" id="PF00814"/>
    </source>
</evidence>
<dbReference type="NCBIfam" id="TIGR03725">
    <property type="entry name" value="T6A_YeaZ"/>
    <property type="match status" value="1"/>
</dbReference>
<name>A0A9D1FQ55_9FIRM</name>
<comment type="caution">
    <text evidence="2">The sequence shown here is derived from an EMBL/GenBank/DDBJ whole genome shotgun (WGS) entry which is preliminary data.</text>
</comment>
<dbReference type="InterPro" id="IPR000905">
    <property type="entry name" value="Gcp-like_dom"/>
</dbReference>
<dbReference type="InterPro" id="IPR043129">
    <property type="entry name" value="ATPase_NBD"/>
</dbReference>
<evidence type="ECO:0000313" key="2">
    <source>
        <dbReference type="EMBL" id="HIS77538.1"/>
    </source>
</evidence>
<evidence type="ECO:0000313" key="3">
    <source>
        <dbReference type="Proteomes" id="UP000824002"/>
    </source>
</evidence>
<feature type="domain" description="Gcp-like" evidence="1">
    <location>
        <begin position="33"/>
        <end position="148"/>
    </location>
</feature>
<reference evidence="2" key="2">
    <citation type="journal article" date="2021" name="PeerJ">
        <title>Extensive microbial diversity within the chicken gut microbiome revealed by metagenomics and culture.</title>
        <authorList>
            <person name="Gilroy R."/>
            <person name="Ravi A."/>
            <person name="Getino M."/>
            <person name="Pursley I."/>
            <person name="Horton D.L."/>
            <person name="Alikhan N.F."/>
            <person name="Baker D."/>
            <person name="Gharbi K."/>
            <person name="Hall N."/>
            <person name="Watson M."/>
            <person name="Adriaenssens E.M."/>
            <person name="Foster-Nyarko E."/>
            <person name="Jarju S."/>
            <person name="Secka A."/>
            <person name="Antonio M."/>
            <person name="Oren A."/>
            <person name="Chaudhuri R.R."/>
            <person name="La Ragione R."/>
            <person name="Hildebrand F."/>
            <person name="Pallen M.J."/>
        </authorList>
    </citation>
    <scope>NUCLEOTIDE SEQUENCE</scope>
    <source>
        <strain evidence="2">CHK199-13235</strain>
    </source>
</reference>
<dbReference type="InterPro" id="IPR022496">
    <property type="entry name" value="T6A_TsaB"/>
</dbReference>
<sequence>MKILALETSAQTASAAIVADGRILAEINITAGLTHSQTLIPAVNALFETSRLSLRDMDLLAVSHGPGSFTGIRIGIGAVKGMAQGAQKPCLGISTLKGIAYNFRGLPGIVCPVMDARCKQVYTALFEGKEGGMDRLWPDDAISIADLGQKLRELGKPVTLTGDGAELCFRELSETVPGLTLAPVQMRLQRAACVGLAAADALENEASPIPAAELMPVYLRLPQAERELKKKLATQTKGKEPTT</sequence>
<dbReference type="Pfam" id="PF00814">
    <property type="entry name" value="TsaD"/>
    <property type="match status" value="1"/>
</dbReference>
<dbReference type="SUPFAM" id="SSF53067">
    <property type="entry name" value="Actin-like ATPase domain"/>
    <property type="match status" value="2"/>
</dbReference>
<dbReference type="Gene3D" id="3.30.420.40">
    <property type="match status" value="2"/>
</dbReference>
<dbReference type="CDD" id="cd24032">
    <property type="entry name" value="ASKHA_NBD_TsaB"/>
    <property type="match status" value="1"/>
</dbReference>
<protein>
    <submittedName>
        <fullName evidence="2">tRNA (Adenosine(37)-N6)-threonylcarbamoyltransferase complex dimerization subunit type 1 TsaB</fullName>
    </submittedName>
</protein>
<dbReference type="Proteomes" id="UP000824002">
    <property type="component" value="Unassembled WGS sequence"/>
</dbReference>
<dbReference type="GO" id="GO:0005829">
    <property type="term" value="C:cytosol"/>
    <property type="evidence" value="ECO:0007669"/>
    <property type="project" value="TreeGrafter"/>
</dbReference>
<dbReference type="PANTHER" id="PTHR11735">
    <property type="entry name" value="TRNA N6-ADENOSINE THREONYLCARBAMOYLTRANSFERASE"/>
    <property type="match status" value="1"/>
</dbReference>
<dbReference type="EMBL" id="DVJP01000077">
    <property type="protein sequence ID" value="HIS77538.1"/>
    <property type="molecule type" value="Genomic_DNA"/>
</dbReference>
<proteinExistence type="predicted"/>
<dbReference type="GO" id="GO:0002949">
    <property type="term" value="P:tRNA threonylcarbamoyladenosine modification"/>
    <property type="evidence" value="ECO:0007669"/>
    <property type="project" value="InterPro"/>
</dbReference>
<dbReference type="PANTHER" id="PTHR11735:SF11">
    <property type="entry name" value="TRNA THREONYLCARBAMOYLADENOSINE BIOSYNTHESIS PROTEIN TSAB"/>
    <property type="match status" value="1"/>
</dbReference>
<reference evidence="2" key="1">
    <citation type="submission" date="2020-10" db="EMBL/GenBank/DDBJ databases">
        <authorList>
            <person name="Gilroy R."/>
        </authorList>
    </citation>
    <scope>NUCLEOTIDE SEQUENCE</scope>
    <source>
        <strain evidence="2">CHK199-13235</strain>
    </source>
</reference>